<dbReference type="GO" id="GO:0016020">
    <property type="term" value="C:membrane"/>
    <property type="evidence" value="ECO:0007669"/>
    <property type="project" value="UniProtKB-SubCell"/>
</dbReference>
<keyword evidence="4" id="KW-0472">Membrane</keyword>
<evidence type="ECO:0000313" key="9">
    <source>
        <dbReference type="Proteomes" id="UP000433493"/>
    </source>
</evidence>
<evidence type="ECO:0000313" key="8">
    <source>
        <dbReference type="EMBL" id="KAB1645272.1"/>
    </source>
</evidence>
<evidence type="ECO:0000256" key="1">
    <source>
        <dbReference type="ARBA" id="ARBA00004635"/>
    </source>
</evidence>
<comment type="similarity">
    <text evidence="2">Belongs to the NlpA lipoprotein family.</text>
</comment>
<dbReference type="AlphaFoldDB" id="A0A7J5BH67"/>
<dbReference type="Proteomes" id="UP000433493">
    <property type="component" value="Unassembled WGS sequence"/>
</dbReference>
<dbReference type="OrthoDB" id="9812878at2"/>
<feature type="chain" id="PRO_5029584528" evidence="7">
    <location>
        <begin position="22"/>
        <end position="293"/>
    </location>
</feature>
<dbReference type="SUPFAM" id="SSF53850">
    <property type="entry name" value="Periplasmic binding protein-like II"/>
    <property type="match status" value="1"/>
</dbReference>
<dbReference type="PANTHER" id="PTHR30429:SF3">
    <property type="entry name" value="LIPOPROTEIN"/>
    <property type="match status" value="1"/>
</dbReference>
<comment type="caution">
    <text evidence="8">The sequence shown here is derived from an EMBL/GenBank/DDBJ whole genome shotgun (WGS) entry which is preliminary data.</text>
</comment>
<protein>
    <submittedName>
        <fullName evidence="8">Methionine ABC transporter substrate-binding protein</fullName>
    </submittedName>
</protein>
<dbReference type="EMBL" id="WBKB01000001">
    <property type="protein sequence ID" value="KAB1645272.1"/>
    <property type="molecule type" value="Genomic_DNA"/>
</dbReference>
<accession>A0A7J5BH67</accession>
<evidence type="ECO:0000256" key="5">
    <source>
        <dbReference type="ARBA" id="ARBA00023139"/>
    </source>
</evidence>
<dbReference type="PROSITE" id="PS51257">
    <property type="entry name" value="PROKAR_LIPOPROTEIN"/>
    <property type="match status" value="1"/>
</dbReference>
<proteinExistence type="inferred from homology"/>
<keyword evidence="9" id="KW-1185">Reference proteome</keyword>
<gene>
    <name evidence="8" type="ORF">F8O05_03270</name>
</gene>
<dbReference type="Pfam" id="PF03180">
    <property type="entry name" value="Lipoprotein_9"/>
    <property type="match status" value="1"/>
</dbReference>
<dbReference type="InterPro" id="IPR004872">
    <property type="entry name" value="Lipoprotein_NlpA"/>
</dbReference>
<reference evidence="8 9" key="1">
    <citation type="submission" date="2019-09" db="EMBL/GenBank/DDBJ databases">
        <title>Phylogeny of genus Pseudoclavibacter and closely related genus.</title>
        <authorList>
            <person name="Li Y."/>
        </authorList>
    </citation>
    <scope>NUCLEOTIDE SEQUENCE [LARGE SCALE GENOMIC DNA]</scope>
    <source>
        <strain evidence="8 9">KCTC 13959</strain>
    </source>
</reference>
<sequence>MARITKALAAAGALALIGSLAACSGGSSDGGETGETIKLGVVGASEPYWAVFEEAVEAEGIDLEIVDFGDYNQPNPALSAGELDINQFQHIIYLAEHNNATGDTLTVIGSTAIYPLGLYSSKYDSVDDIPEGGVVGVPNDTTNQARGLLVLQSAGLISLADGGSPYSTLDDIIADESKVTVQAFNADLIPASLPDLDAGIINNDFVADAGLTAEDAIAQDDPNDPASFGYVNVFAVREEDKTNETLLKLVEIYQTNEDVQAGALEASGGTAVMLVIPAEELQASLAEVQEAQP</sequence>
<keyword evidence="6" id="KW-0449">Lipoprotein</keyword>
<dbReference type="RefSeq" id="WP_158051280.1">
    <property type="nucleotide sequence ID" value="NZ_WBKB01000001.1"/>
</dbReference>
<comment type="subcellular location">
    <subcellularLocation>
        <location evidence="1">Membrane</location>
        <topology evidence="1">Lipid-anchor</topology>
    </subcellularLocation>
</comment>
<organism evidence="8 9">
    <name type="scientific">Gulosibacter chungangensis</name>
    <dbReference type="NCBI Taxonomy" id="979746"/>
    <lineage>
        <taxon>Bacteria</taxon>
        <taxon>Bacillati</taxon>
        <taxon>Actinomycetota</taxon>
        <taxon>Actinomycetes</taxon>
        <taxon>Micrococcales</taxon>
        <taxon>Microbacteriaceae</taxon>
        <taxon>Gulosibacter</taxon>
    </lineage>
</organism>
<keyword evidence="3 7" id="KW-0732">Signal</keyword>
<evidence type="ECO:0000256" key="6">
    <source>
        <dbReference type="ARBA" id="ARBA00023288"/>
    </source>
</evidence>
<evidence type="ECO:0000256" key="3">
    <source>
        <dbReference type="ARBA" id="ARBA00022729"/>
    </source>
</evidence>
<evidence type="ECO:0000256" key="7">
    <source>
        <dbReference type="SAM" id="SignalP"/>
    </source>
</evidence>
<keyword evidence="5" id="KW-0564">Palmitate</keyword>
<dbReference type="PANTHER" id="PTHR30429">
    <property type="entry name" value="D-METHIONINE-BINDING LIPOPROTEIN METQ"/>
    <property type="match status" value="1"/>
</dbReference>
<evidence type="ECO:0000256" key="2">
    <source>
        <dbReference type="ARBA" id="ARBA00008973"/>
    </source>
</evidence>
<name>A0A7J5BH67_9MICO</name>
<dbReference type="Gene3D" id="3.40.190.10">
    <property type="entry name" value="Periplasmic binding protein-like II"/>
    <property type="match status" value="2"/>
</dbReference>
<evidence type="ECO:0000256" key="4">
    <source>
        <dbReference type="ARBA" id="ARBA00023136"/>
    </source>
</evidence>
<feature type="signal peptide" evidence="7">
    <location>
        <begin position="1"/>
        <end position="21"/>
    </location>
</feature>